<dbReference type="GO" id="GO:0005829">
    <property type="term" value="C:cytosol"/>
    <property type="evidence" value="ECO:0007669"/>
    <property type="project" value="TreeGrafter"/>
</dbReference>
<accession>A0A813URW6</accession>
<dbReference type="Pfam" id="PF08477">
    <property type="entry name" value="Roc"/>
    <property type="match status" value="1"/>
</dbReference>
<evidence type="ECO:0008006" key="7">
    <source>
        <dbReference type="Google" id="ProtNLM"/>
    </source>
</evidence>
<dbReference type="AlphaFoldDB" id="A0A813URW6"/>
<evidence type="ECO:0000313" key="2">
    <source>
        <dbReference type="EMBL" id="CAF0725142.1"/>
    </source>
</evidence>
<dbReference type="PANTHER" id="PTHR14932">
    <property type="entry name" value="RAS GTPASE-RELATED"/>
    <property type="match status" value="1"/>
</dbReference>
<gene>
    <name evidence="3" type="ORF">GPM918_LOCUS4827</name>
    <name evidence="2" type="ORF">OVA965_LOCUS368</name>
    <name evidence="5" type="ORF">SRO942_LOCUS4828</name>
    <name evidence="4" type="ORF">TMI583_LOCUS368</name>
</gene>
<dbReference type="InterPro" id="IPR027417">
    <property type="entry name" value="P-loop_NTPase"/>
</dbReference>
<dbReference type="GO" id="GO:0005634">
    <property type="term" value="C:nucleus"/>
    <property type="evidence" value="ECO:0007669"/>
    <property type="project" value="TreeGrafter"/>
</dbReference>
<dbReference type="InterPro" id="IPR001806">
    <property type="entry name" value="Small_GTPase"/>
</dbReference>
<dbReference type="OrthoDB" id="207081at2759"/>
<name>A0A813URW6_9BILA</name>
<dbReference type="GO" id="GO:0005525">
    <property type="term" value="F:GTP binding"/>
    <property type="evidence" value="ECO:0007669"/>
    <property type="project" value="InterPro"/>
</dbReference>
<dbReference type="PRINTS" id="PR00449">
    <property type="entry name" value="RASTRNSFRMNG"/>
</dbReference>
<sequence length="299" mass="34291">MLYDVIFLAIKRLMGPDSSSQTSSSSSHSQQSPPQISPTHNNTSSTATNKSSNSSFKPLCQGLQKKYAKGVQYNMKVVIRGECNVGKTTLWSRLQGNQFHEDYVPSDEIKVANINWNYKSFDDIVKVEVWDIVDKSRKKRKLDKPLKLTNQDAQEAYELSLDAEFLDVYKNTSGVIFVYDICKQWTWDYIERELPKVPSHIPILILGNQKDLEHHRKVPQDKCKMFIEQFDSQFKLMLIKDKKIIIPPKMSNINLVLLKGCFILGVIKLVEFIVGNCDEVNDKSLKTTFSHSTRLPKIV</sequence>
<comment type="caution">
    <text evidence="3">The sequence shown here is derived from an EMBL/GenBank/DDBJ whole genome shotgun (WGS) entry which is preliminary data.</text>
</comment>
<dbReference type="Pfam" id="PF00071">
    <property type="entry name" value="Ras"/>
    <property type="match status" value="1"/>
</dbReference>
<evidence type="ECO:0000256" key="1">
    <source>
        <dbReference type="SAM" id="MobiDB-lite"/>
    </source>
</evidence>
<dbReference type="Gene3D" id="3.40.50.300">
    <property type="entry name" value="P-loop containing nucleotide triphosphate hydrolases"/>
    <property type="match status" value="1"/>
</dbReference>
<feature type="compositionally biased region" description="Low complexity" evidence="1">
    <location>
        <begin position="16"/>
        <end position="55"/>
    </location>
</feature>
<evidence type="ECO:0000313" key="6">
    <source>
        <dbReference type="Proteomes" id="UP000663829"/>
    </source>
</evidence>
<dbReference type="SMART" id="SM00175">
    <property type="entry name" value="RAB"/>
    <property type="match status" value="1"/>
</dbReference>
<dbReference type="PROSITE" id="PS51419">
    <property type="entry name" value="RAB"/>
    <property type="match status" value="1"/>
</dbReference>
<protein>
    <recommendedName>
        <fullName evidence="7">Rab-like protein 6</fullName>
    </recommendedName>
</protein>
<reference evidence="3" key="1">
    <citation type="submission" date="2021-02" db="EMBL/GenBank/DDBJ databases">
        <authorList>
            <person name="Nowell W R."/>
        </authorList>
    </citation>
    <scope>NUCLEOTIDE SEQUENCE</scope>
</reference>
<evidence type="ECO:0000313" key="4">
    <source>
        <dbReference type="EMBL" id="CAF3498290.1"/>
    </source>
</evidence>
<dbReference type="Proteomes" id="UP000663829">
    <property type="component" value="Unassembled WGS sequence"/>
</dbReference>
<dbReference type="Proteomes" id="UP000681722">
    <property type="component" value="Unassembled WGS sequence"/>
</dbReference>
<evidence type="ECO:0000313" key="5">
    <source>
        <dbReference type="EMBL" id="CAF3613374.1"/>
    </source>
</evidence>
<dbReference type="PANTHER" id="PTHR14932:SF1">
    <property type="entry name" value="RAB-LIKE PROTEIN 6"/>
    <property type="match status" value="1"/>
</dbReference>
<feature type="region of interest" description="Disordered" evidence="1">
    <location>
        <begin position="15"/>
        <end position="55"/>
    </location>
</feature>
<dbReference type="SUPFAM" id="SSF52540">
    <property type="entry name" value="P-loop containing nucleoside triphosphate hydrolases"/>
    <property type="match status" value="1"/>
</dbReference>
<evidence type="ECO:0000313" key="3">
    <source>
        <dbReference type="EMBL" id="CAF0826531.1"/>
    </source>
</evidence>
<proteinExistence type="predicted"/>
<organism evidence="3 6">
    <name type="scientific">Didymodactylos carnosus</name>
    <dbReference type="NCBI Taxonomy" id="1234261"/>
    <lineage>
        <taxon>Eukaryota</taxon>
        <taxon>Metazoa</taxon>
        <taxon>Spiralia</taxon>
        <taxon>Gnathifera</taxon>
        <taxon>Rotifera</taxon>
        <taxon>Eurotatoria</taxon>
        <taxon>Bdelloidea</taxon>
        <taxon>Philodinida</taxon>
        <taxon>Philodinidae</taxon>
        <taxon>Didymodactylos</taxon>
    </lineage>
</organism>
<dbReference type="Proteomes" id="UP000682733">
    <property type="component" value="Unassembled WGS sequence"/>
</dbReference>
<dbReference type="InterPro" id="IPR040385">
    <property type="entry name" value="RABL6"/>
</dbReference>
<keyword evidence="6" id="KW-1185">Reference proteome</keyword>
<dbReference type="Proteomes" id="UP000677228">
    <property type="component" value="Unassembled WGS sequence"/>
</dbReference>
<dbReference type="EMBL" id="CAJOBC010000668">
    <property type="protein sequence ID" value="CAF3613374.1"/>
    <property type="molecule type" value="Genomic_DNA"/>
</dbReference>
<dbReference type="EMBL" id="CAJNOK010000047">
    <property type="protein sequence ID" value="CAF0725142.1"/>
    <property type="molecule type" value="Genomic_DNA"/>
</dbReference>
<dbReference type="GO" id="GO:0003924">
    <property type="term" value="F:GTPase activity"/>
    <property type="evidence" value="ECO:0007669"/>
    <property type="project" value="InterPro"/>
</dbReference>
<dbReference type="EMBL" id="CAJNOQ010000668">
    <property type="protein sequence ID" value="CAF0826531.1"/>
    <property type="molecule type" value="Genomic_DNA"/>
</dbReference>
<dbReference type="EMBL" id="CAJOBA010000047">
    <property type="protein sequence ID" value="CAF3498290.1"/>
    <property type="molecule type" value="Genomic_DNA"/>
</dbReference>